<organism evidence="13 14">
    <name type="scientific">Agarivorans aestuarii</name>
    <dbReference type="NCBI Taxonomy" id="1563703"/>
    <lineage>
        <taxon>Bacteria</taxon>
        <taxon>Pseudomonadati</taxon>
        <taxon>Pseudomonadota</taxon>
        <taxon>Gammaproteobacteria</taxon>
        <taxon>Alteromonadales</taxon>
        <taxon>Alteromonadaceae</taxon>
        <taxon>Agarivorans</taxon>
    </lineage>
</organism>
<feature type="binding site" evidence="11">
    <location>
        <position position="165"/>
    </location>
    <ligand>
        <name>ATP</name>
        <dbReference type="ChEBI" id="CHEBI:30616"/>
    </ligand>
</feature>
<dbReference type="CDD" id="cd04254">
    <property type="entry name" value="AAK_UMPK-PyrH-Ec"/>
    <property type="match status" value="1"/>
</dbReference>
<dbReference type="GO" id="GO:0033862">
    <property type="term" value="F:UMP kinase activity"/>
    <property type="evidence" value="ECO:0007669"/>
    <property type="project" value="UniProtKB-EC"/>
</dbReference>
<evidence type="ECO:0000313" key="14">
    <source>
        <dbReference type="Proteomes" id="UP001310248"/>
    </source>
</evidence>
<dbReference type="InterPro" id="IPR015963">
    <property type="entry name" value="Uridylate_kinase_bac"/>
</dbReference>
<proteinExistence type="inferred from homology"/>
<feature type="domain" description="Aspartate/glutamate/uridylate kinase" evidence="12">
    <location>
        <begin position="11"/>
        <end position="219"/>
    </location>
</feature>
<evidence type="ECO:0000256" key="11">
    <source>
        <dbReference type="HAMAP-Rule" id="MF_01220"/>
    </source>
</evidence>
<name>A0ABU7G8X1_9ALTE</name>
<comment type="subunit">
    <text evidence="11">Homohexamer.</text>
</comment>
<keyword evidence="14" id="KW-1185">Reference proteome</keyword>
<comment type="function">
    <text evidence="11">Catalyzes the reversible phosphorylation of UMP to UDP.</text>
</comment>
<dbReference type="PIRSF" id="PIRSF005650">
    <property type="entry name" value="Uridylate_kin"/>
    <property type="match status" value="1"/>
</dbReference>
<dbReference type="Gene3D" id="3.40.1160.10">
    <property type="entry name" value="Acetylglutamate kinase-like"/>
    <property type="match status" value="1"/>
</dbReference>
<feature type="binding site" evidence="11">
    <location>
        <position position="174"/>
    </location>
    <ligand>
        <name>ATP</name>
        <dbReference type="ChEBI" id="CHEBI:30616"/>
    </ligand>
</feature>
<accession>A0ABU7G8X1</accession>
<evidence type="ECO:0000256" key="10">
    <source>
        <dbReference type="ARBA" id="ARBA00047767"/>
    </source>
</evidence>
<comment type="similarity">
    <text evidence="3 11">Belongs to the UMP kinase family.</text>
</comment>
<comment type="caution">
    <text evidence="13">The sequence shown here is derived from an EMBL/GenBank/DDBJ whole genome shotgun (WGS) entry which is preliminary data.</text>
</comment>
<keyword evidence="4 11" id="KW-0963">Cytoplasm</keyword>
<feature type="binding site" evidence="11">
    <location>
        <begin position="15"/>
        <end position="18"/>
    </location>
    <ligand>
        <name>ATP</name>
        <dbReference type="ChEBI" id="CHEBI:30616"/>
    </ligand>
</feature>
<protein>
    <recommendedName>
        <fullName evidence="11">Uridylate kinase</fullName>
        <shortName evidence="11">UK</shortName>
        <ecNumber evidence="11">2.7.4.22</ecNumber>
    </recommendedName>
    <alternativeName>
        <fullName evidence="11">Uridine monophosphate kinase</fullName>
        <shortName evidence="11">UMP kinase</shortName>
        <shortName evidence="11">UMPK</shortName>
    </alternativeName>
</protein>
<dbReference type="Pfam" id="PF00696">
    <property type="entry name" value="AA_kinase"/>
    <property type="match status" value="1"/>
</dbReference>
<evidence type="ECO:0000256" key="5">
    <source>
        <dbReference type="ARBA" id="ARBA00022679"/>
    </source>
</evidence>
<evidence type="ECO:0000256" key="4">
    <source>
        <dbReference type="ARBA" id="ARBA00022490"/>
    </source>
</evidence>
<dbReference type="EMBL" id="JAYDYW010000014">
    <property type="protein sequence ID" value="MEE1675639.1"/>
    <property type="molecule type" value="Genomic_DNA"/>
</dbReference>
<evidence type="ECO:0000256" key="3">
    <source>
        <dbReference type="ARBA" id="ARBA00007614"/>
    </source>
</evidence>
<feature type="binding site" evidence="11">
    <location>
        <position position="171"/>
    </location>
    <ligand>
        <name>ATP</name>
        <dbReference type="ChEBI" id="CHEBI:30616"/>
    </ligand>
</feature>
<keyword evidence="5 11" id="KW-0808">Transferase</keyword>
<dbReference type="SUPFAM" id="SSF53633">
    <property type="entry name" value="Carbamate kinase-like"/>
    <property type="match status" value="1"/>
</dbReference>
<keyword evidence="6 11" id="KW-0547">Nucleotide-binding</keyword>
<evidence type="ECO:0000256" key="8">
    <source>
        <dbReference type="ARBA" id="ARBA00022840"/>
    </source>
</evidence>
<dbReference type="EC" id="2.7.4.22" evidence="11"/>
<dbReference type="InterPro" id="IPR001048">
    <property type="entry name" value="Asp/Glu/Uridylate_kinase"/>
</dbReference>
<dbReference type="Proteomes" id="UP001310248">
    <property type="component" value="Unassembled WGS sequence"/>
</dbReference>
<dbReference type="InterPro" id="IPR036393">
    <property type="entry name" value="AceGlu_kinase-like_sf"/>
</dbReference>
<sequence>MSTNPKPAYRRILLKLSGEALMGDEGFGIDPKVLDRMALEIKELVELGIQVGLVIGGGNLFRGEGLAKAGMNRVVGDHMGMLATVMNGLAMRDALHRNFVNARLMSAIELNGVCDSYNWADAISNLKAGKVVIFSAGTGNPFFTTDSAACLRGIEIEAEAVLKGTKVDGVYTADPVKDPAATLYSELDYAEVLDKELKVMDLAAFTLARDHNLPIRVFNMNKPGSLKNVVMGADEGTTICHVSNKTETE</sequence>
<keyword evidence="7 11" id="KW-0418">Kinase</keyword>
<evidence type="ECO:0000259" key="12">
    <source>
        <dbReference type="Pfam" id="PF00696"/>
    </source>
</evidence>
<feature type="binding site" evidence="11">
    <location>
        <position position="62"/>
    </location>
    <ligand>
        <name>ATP</name>
        <dbReference type="ChEBI" id="CHEBI:30616"/>
    </ligand>
</feature>
<comment type="pathway">
    <text evidence="2 11">Pyrimidine metabolism; CTP biosynthesis via de novo pathway; UDP from UMP (UMPK route): step 1/1.</text>
</comment>
<evidence type="ECO:0000256" key="7">
    <source>
        <dbReference type="ARBA" id="ARBA00022777"/>
    </source>
</evidence>
<keyword evidence="9 11" id="KW-0665">Pyrimidine biosynthesis</keyword>
<dbReference type="InterPro" id="IPR011817">
    <property type="entry name" value="Uridylate_kinase"/>
</dbReference>
<dbReference type="PANTHER" id="PTHR42833">
    <property type="entry name" value="URIDYLATE KINASE"/>
    <property type="match status" value="1"/>
</dbReference>
<keyword evidence="8 11" id="KW-0067">ATP-binding</keyword>
<comment type="catalytic activity">
    <reaction evidence="10 11">
        <text>UMP + ATP = UDP + ADP</text>
        <dbReference type="Rhea" id="RHEA:24400"/>
        <dbReference type="ChEBI" id="CHEBI:30616"/>
        <dbReference type="ChEBI" id="CHEBI:57865"/>
        <dbReference type="ChEBI" id="CHEBI:58223"/>
        <dbReference type="ChEBI" id="CHEBI:456216"/>
        <dbReference type="EC" id="2.7.4.22"/>
    </reaction>
</comment>
<dbReference type="PANTHER" id="PTHR42833:SF4">
    <property type="entry name" value="URIDYLATE KINASE PUMPKIN, CHLOROPLASTIC"/>
    <property type="match status" value="1"/>
</dbReference>
<comment type="activity regulation">
    <text evidence="11">Allosterically activated by GTP. Inhibited by UTP.</text>
</comment>
<evidence type="ECO:0000256" key="6">
    <source>
        <dbReference type="ARBA" id="ARBA00022741"/>
    </source>
</evidence>
<feature type="binding site" evidence="11">
    <location>
        <position position="57"/>
    </location>
    <ligand>
        <name>UMP</name>
        <dbReference type="ChEBI" id="CHEBI:57865"/>
    </ligand>
</feature>
<evidence type="ECO:0000256" key="2">
    <source>
        <dbReference type="ARBA" id="ARBA00004791"/>
    </source>
</evidence>
<feature type="region of interest" description="Involved in allosteric activation by GTP" evidence="11">
    <location>
        <begin position="23"/>
        <end position="28"/>
    </location>
</feature>
<dbReference type="HAMAP" id="MF_01220_B">
    <property type="entry name" value="PyrH_B"/>
    <property type="match status" value="1"/>
</dbReference>
<comment type="caution">
    <text evidence="11">Lacks conserved residue(s) required for the propagation of feature annotation.</text>
</comment>
<keyword evidence="11" id="KW-0021">Allosteric enzyme</keyword>
<dbReference type="NCBIfam" id="TIGR02075">
    <property type="entry name" value="pyrH_bact"/>
    <property type="match status" value="1"/>
</dbReference>
<dbReference type="RefSeq" id="WP_163132471.1">
    <property type="nucleotide sequence ID" value="NZ_JAYDYW010000014.1"/>
</dbReference>
<comment type="subcellular location">
    <subcellularLocation>
        <location evidence="1 11">Cytoplasm</location>
    </subcellularLocation>
</comment>
<gene>
    <name evidence="11 13" type="primary">pyrH</name>
    <name evidence="13" type="ORF">SNR37_000965</name>
</gene>
<feature type="binding site" evidence="11">
    <location>
        <position position="58"/>
    </location>
    <ligand>
        <name>ATP</name>
        <dbReference type="ChEBI" id="CHEBI:30616"/>
    </ligand>
</feature>
<evidence type="ECO:0000256" key="1">
    <source>
        <dbReference type="ARBA" id="ARBA00004496"/>
    </source>
</evidence>
<feature type="binding site" evidence="11">
    <location>
        <position position="77"/>
    </location>
    <ligand>
        <name>UMP</name>
        <dbReference type="ChEBI" id="CHEBI:57865"/>
    </ligand>
</feature>
<evidence type="ECO:0000313" key="13">
    <source>
        <dbReference type="EMBL" id="MEE1675639.1"/>
    </source>
</evidence>
<evidence type="ECO:0000256" key="9">
    <source>
        <dbReference type="ARBA" id="ARBA00022975"/>
    </source>
</evidence>
<reference evidence="14" key="1">
    <citation type="submission" date="2023-07" db="EMBL/GenBank/DDBJ databases">
        <title>Draft genome sequence of Agarivorans aestuarii strain ZMCS4, a CAZymes producing bacteria isolated from the marine brown algae Clodostephus spongiosus.</title>
        <authorList>
            <person name="Lorente B."/>
            <person name="Cabral C."/>
            <person name="Frias J."/>
            <person name="Faria J."/>
            <person name="Toubarro D."/>
        </authorList>
    </citation>
    <scope>NUCLEOTIDE SEQUENCE [LARGE SCALE GENOMIC DNA]</scope>
    <source>
        <strain evidence="14">ZMCS4</strain>
    </source>
</reference>
<feature type="binding site" evidence="11">
    <location>
        <begin position="138"/>
        <end position="145"/>
    </location>
    <ligand>
        <name>UMP</name>
        <dbReference type="ChEBI" id="CHEBI:57865"/>
    </ligand>
</feature>